<organism evidence="2 3">
    <name type="scientific">Campylobacter helveticus</name>
    <dbReference type="NCBI Taxonomy" id="28898"/>
    <lineage>
        <taxon>Bacteria</taxon>
        <taxon>Pseudomonadati</taxon>
        <taxon>Campylobacterota</taxon>
        <taxon>Epsilonproteobacteria</taxon>
        <taxon>Campylobacterales</taxon>
        <taxon>Campylobacteraceae</taxon>
        <taxon>Campylobacter</taxon>
    </lineage>
</organism>
<accession>A0ABY3KZ02</accession>
<keyword evidence="1" id="KW-0472">Membrane</keyword>
<sequence>MKELRELTIAETVILIIVFSIALLITFFIAIYLPYHLILLFLTEEQKILIESSSIIYLPYITFTMAALIVGYILFFDTSVTKDENKDSNR</sequence>
<feature type="transmembrane region" description="Helical" evidence="1">
    <location>
        <begin position="12"/>
        <end position="35"/>
    </location>
</feature>
<proteinExistence type="predicted"/>
<keyword evidence="1" id="KW-0812">Transmembrane</keyword>
<dbReference type="EMBL" id="VRMA01000082">
    <property type="protein sequence ID" value="TXK53771.1"/>
    <property type="molecule type" value="Genomic_DNA"/>
</dbReference>
<evidence type="ECO:0000313" key="2">
    <source>
        <dbReference type="EMBL" id="TXK53771.1"/>
    </source>
</evidence>
<keyword evidence="1" id="KW-1133">Transmembrane helix</keyword>
<feature type="transmembrane region" description="Helical" evidence="1">
    <location>
        <begin position="55"/>
        <end position="76"/>
    </location>
</feature>
<name>A0ABY3KZ02_9BACT</name>
<evidence type="ECO:0000313" key="3">
    <source>
        <dbReference type="Proteomes" id="UP000321317"/>
    </source>
</evidence>
<evidence type="ECO:0008006" key="4">
    <source>
        <dbReference type="Google" id="ProtNLM"/>
    </source>
</evidence>
<dbReference type="Proteomes" id="UP000321317">
    <property type="component" value="Unassembled WGS sequence"/>
</dbReference>
<evidence type="ECO:0000256" key="1">
    <source>
        <dbReference type="SAM" id="Phobius"/>
    </source>
</evidence>
<comment type="caution">
    <text evidence="2">The sequence shown here is derived from an EMBL/GenBank/DDBJ whole genome shotgun (WGS) entry which is preliminary data.</text>
</comment>
<reference evidence="2 3" key="1">
    <citation type="submission" date="2019-08" db="EMBL/GenBank/DDBJ databases">
        <title>Rapid identification of Enteric Bacteria from Whole Genome Sequences (WGS) using Average Nucleotide Identity (ANI).</title>
        <authorList>
            <person name="Lane C."/>
        </authorList>
    </citation>
    <scope>NUCLEOTIDE SEQUENCE [LARGE SCALE GENOMIC DNA]</scope>
    <source>
        <strain evidence="2 3">D4984</strain>
    </source>
</reference>
<keyword evidence="3" id="KW-1185">Reference proteome</keyword>
<gene>
    <name evidence="2" type="ORF">FVD16_10115</name>
</gene>
<protein>
    <recommendedName>
        <fullName evidence="4">Dolichol phosphate-mannose biosynthesis regulatory protein</fullName>
    </recommendedName>
</protein>